<evidence type="ECO:0008006" key="4">
    <source>
        <dbReference type="Google" id="ProtNLM"/>
    </source>
</evidence>
<feature type="compositionally biased region" description="Basic and acidic residues" evidence="1">
    <location>
        <begin position="108"/>
        <end position="118"/>
    </location>
</feature>
<feature type="compositionally biased region" description="Pro residues" evidence="1">
    <location>
        <begin position="38"/>
        <end position="58"/>
    </location>
</feature>
<feature type="region of interest" description="Disordered" evidence="1">
    <location>
        <begin position="34"/>
        <end position="250"/>
    </location>
</feature>
<evidence type="ECO:0000313" key="2">
    <source>
        <dbReference type="EMBL" id="CAL1376753.1"/>
    </source>
</evidence>
<evidence type="ECO:0000313" key="3">
    <source>
        <dbReference type="Proteomes" id="UP001497516"/>
    </source>
</evidence>
<gene>
    <name evidence="2" type="ORF">LTRI10_LOCUS18462</name>
</gene>
<dbReference type="EMBL" id="OZ034816">
    <property type="protein sequence ID" value="CAL1376753.1"/>
    <property type="molecule type" value="Genomic_DNA"/>
</dbReference>
<name>A0AAV2DTC9_9ROSI</name>
<keyword evidence="3" id="KW-1185">Reference proteome</keyword>
<protein>
    <recommendedName>
        <fullName evidence="4">Extensin-like</fullName>
    </recommendedName>
</protein>
<dbReference type="Proteomes" id="UP001497516">
    <property type="component" value="Chromosome 3"/>
</dbReference>
<evidence type="ECO:0000256" key="1">
    <source>
        <dbReference type="SAM" id="MobiDB-lite"/>
    </source>
</evidence>
<dbReference type="AlphaFoldDB" id="A0AAV2DTC9"/>
<feature type="compositionally biased region" description="Polar residues" evidence="1">
    <location>
        <begin position="97"/>
        <end position="107"/>
    </location>
</feature>
<sequence>MTTGRVELGNEDVSFIRRMANSLHGCIRAQGRDHCRYPPMPAPPPPPVQGDVPDPPPPYERKKSKRVRERPNEPDVTPYQAWKVPALLVVTHGCGPSSAQDPRPSSSQEHRPSIHNDPHPSSYYDPRSTYHQSPPSYHHSPYHSRPVYPPSPRQQYYESRPVYPQDPPTSSGTWHDGSSTTAPHEFTPWTRPHQPWPPTPHRMSAYVPHSTPESSPLRRHSTDERHTTSAFRNFPPQPPIVTPVGRRILS</sequence>
<reference evidence="2 3" key="1">
    <citation type="submission" date="2024-04" db="EMBL/GenBank/DDBJ databases">
        <authorList>
            <person name="Fracassetti M."/>
        </authorList>
    </citation>
    <scope>NUCLEOTIDE SEQUENCE [LARGE SCALE GENOMIC DNA]</scope>
</reference>
<feature type="compositionally biased region" description="Polar residues" evidence="1">
    <location>
        <begin position="168"/>
        <end position="182"/>
    </location>
</feature>
<accession>A0AAV2DTC9</accession>
<proteinExistence type="predicted"/>
<organism evidence="2 3">
    <name type="scientific">Linum trigynum</name>
    <dbReference type="NCBI Taxonomy" id="586398"/>
    <lineage>
        <taxon>Eukaryota</taxon>
        <taxon>Viridiplantae</taxon>
        <taxon>Streptophyta</taxon>
        <taxon>Embryophyta</taxon>
        <taxon>Tracheophyta</taxon>
        <taxon>Spermatophyta</taxon>
        <taxon>Magnoliopsida</taxon>
        <taxon>eudicotyledons</taxon>
        <taxon>Gunneridae</taxon>
        <taxon>Pentapetalae</taxon>
        <taxon>rosids</taxon>
        <taxon>fabids</taxon>
        <taxon>Malpighiales</taxon>
        <taxon>Linaceae</taxon>
        <taxon>Linum</taxon>
    </lineage>
</organism>
<feature type="compositionally biased region" description="Low complexity" evidence="1">
    <location>
        <begin position="129"/>
        <end position="146"/>
    </location>
</feature>